<evidence type="ECO:0000313" key="4">
    <source>
        <dbReference type="EMBL" id="MCK6263405.1"/>
    </source>
</evidence>
<keyword evidence="2" id="KW-0472">Membrane</keyword>
<evidence type="ECO:0000313" key="5">
    <source>
        <dbReference type="Proteomes" id="UP001139559"/>
    </source>
</evidence>
<dbReference type="Proteomes" id="UP001139559">
    <property type="component" value="Unassembled WGS sequence"/>
</dbReference>
<dbReference type="SUPFAM" id="SSF52833">
    <property type="entry name" value="Thioredoxin-like"/>
    <property type="match status" value="1"/>
</dbReference>
<sequence>MSTGNQTTVEKTTKKKRSLKHWLKEIAIYFVVIVAVSMAVDAWRMSEMPTKVAPRLEGLTLSGEYLDAIEMSYSKPVIVYFWATWCGACKFVSPTINSVGDSYHVVGIAGSSGEDKRVSRFMAAHDYHFNNINDNRSEIFRQWGVSVTPTIVILHQGQIKSVTTGITTPPGLYARLWLENF</sequence>
<evidence type="ECO:0000256" key="2">
    <source>
        <dbReference type="SAM" id="Phobius"/>
    </source>
</evidence>
<dbReference type="RefSeq" id="WP_248008495.1">
    <property type="nucleotide sequence ID" value="NZ_JAJHVV010000005.1"/>
</dbReference>
<name>A0A9X2BHU9_9VIBR</name>
<dbReference type="Gene3D" id="3.40.30.10">
    <property type="entry name" value="Glutaredoxin"/>
    <property type="match status" value="1"/>
</dbReference>
<dbReference type="AlphaFoldDB" id="A0A9X2BHU9"/>
<evidence type="ECO:0000259" key="3">
    <source>
        <dbReference type="PROSITE" id="PS51352"/>
    </source>
</evidence>
<dbReference type="InterPro" id="IPR036249">
    <property type="entry name" value="Thioredoxin-like_sf"/>
</dbReference>
<organism evidence="4 5">
    <name type="scientific">Vibrio amylolyticus</name>
    <dbReference type="NCBI Taxonomy" id="2847292"/>
    <lineage>
        <taxon>Bacteria</taxon>
        <taxon>Pseudomonadati</taxon>
        <taxon>Pseudomonadota</taxon>
        <taxon>Gammaproteobacteria</taxon>
        <taxon>Vibrionales</taxon>
        <taxon>Vibrionaceae</taxon>
        <taxon>Vibrio</taxon>
    </lineage>
</organism>
<accession>A0A9X2BHU9</accession>
<feature type="transmembrane region" description="Helical" evidence="2">
    <location>
        <begin position="26"/>
        <end position="43"/>
    </location>
</feature>
<reference evidence="4" key="1">
    <citation type="submission" date="2021-11" db="EMBL/GenBank/DDBJ databases">
        <title>Vibrio ZSDE26 sp. nov. and Vibrio ZSDZ34 sp. nov., isolated from coastal seawater in Qingdao.</title>
        <authorList>
            <person name="Zhang P."/>
        </authorList>
    </citation>
    <scope>NUCLEOTIDE SEQUENCE</scope>
    <source>
        <strain evidence="4">ZSDE26</strain>
    </source>
</reference>
<dbReference type="PROSITE" id="PS00194">
    <property type="entry name" value="THIOREDOXIN_1"/>
    <property type="match status" value="1"/>
</dbReference>
<dbReference type="InterPro" id="IPR050553">
    <property type="entry name" value="Thioredoxin_ResA/DsbE_sf"/>
</dbReference>
<proteinExistence type="predicted"/>
<comment type="caution">
    <text evidence="4">The sequence shown here is derived from an EMBL/GenBank/DDBJ whole genome shotgun (WGS) entry which is preliminary data.</text>
</comment>
<dbReference type="InterPro" id="IPR013766">
    <property type="entry name" value="Thioredoxin_domain"/>
</dbReference>
<evidence type="ECO:0000256" key="1">
    <source>
        <dbReference type="ARBA" id="ARBA00023284"/>
    </source>
</evidence>
<dbReference type="InterPro" id="IPR017937">
    <property type="entry name" value="Thioredoxin_CS"/>
</dbReference>
<keyword evidence="1" id="KW-0676">Redox-active center</keyword>
<dbReference type="PANTHER" id="PTHR42852">
    <property type="entry name" value="THIOL:DISULFIDE INTERCHANGE PROTEIN DSBE"/>
    <property type="match status" value="1"/>
</dbReference>
<keyword evidence="2" id="KW-0812">Transmembrane</keyword>
<feature type="domain" description="Thioredoxin" evidence="3">
    <location>
        <begin position="47"/>
        <end position="181"/>
    </location>
</feature>
<dbReference type="EMBL" id="JAJHVV010000005">
    <property type="protein sequence ID" value="MCK6263405.1"/>
    <property type="molecule type" value="Genomic_DNA"/>
</dbReference>
<dbReference type="GO" id="GO:0015036">
    <property type="term" value="F:disulfide oxidoreductase activity"/>
    <property type="evidence" value="ECO:0007669"/>
    <property type="project" value="UniProtKB-ARBA"/>
</dbReference>
<dbReference type="Pfam" id="PF00085">
    <property type="entry name" value="Thioredoxin"/>
    <property type="match status" value="1"/>
</dbReference>
<dbReference type="PANTHER" id="PTHR42852:SF17">
    <property type="entry name" value="THIOREDOXIN-LIKE PROTEIN HI_1115"/>
    <property type="match status" value="1"/>
</dbReference>
<dbReference type="CDD" id="cd03011">
    <property type="entry name" value="TlpA_like_ScsD_MtbDsbE"/>
    <property type="match status" value="1"/>
</dbReference>
<keyword evidence="2" id="KW-1133">Transmembrane helix</keyword>
<protein>
    <submittedName>
        <fullName evidence="4">Protein disulfide oxidoreductase</fullName>
    </submittedName>
</protein>
<keyword evidence="5" id="KW-1185">Reference proteome</keyword>
<dbReference type="PROSITE" id="PS51352">
    <property type="entry name" value="THIOREDOXIN_2"/>
    <property type="match status" value="1"/>
</dbReference>
<gene>
    <name evidence="4" type="ORF">KP803_08950</name>
</gene>